<dbReference type="Pfam" id="PF04932">
    <property type="entry name" value="Wzy_C"/>
    <property type="match status" value="1"/>
</dbReference>
<keyword evidence="2 5" id="KW-0812">Transmembrane</keyword>
<feature type="transmembrane region" description="Helical" evidence="5">
    <location>
        <begin position="107"/>
        <end position="124"/>
    </location>
</feature>
<feature type="domain" description="O-antigen ligase-related" evidence="6">
    <location>
        <begin position="313"/>
        <end position="519"/>
    </location>
</feature>
<reference evidence="7 8" key="1">
    <citation type="journal article" date="2016" name="Nat. Commun.">
        <title>Thousands of microbial genomes shed light on interconnected biogeochemical processes in an aquifer system.</title>
        <authorList>
            <person name="Anantharaman K."/>
            <person name="Brown C.T."/>
            <person name="Hug L.A."/>
            <person name="Sharon I."/>
            <person name="Castelle C.J."/>
            <person name="Probst A.J."/>
            <person name="Thomas B.C."/>
            <person name="Singh A."/>
            <person name="Wilkins M.J."/>
            <person name="Karaoz U."/>
            <person name="Brodie E.L."/>
            <person name="Williams K.H."/>
            <person name="Hubbard S.S."/>
            <person name="Banfield J.F."/>
        </authorList>
    </citation>
    <scope>NUCLEOTIDE SEQUENCE [LARGE SCALE GENOMIC DNA]</scope>
</reference>
<dbReference type="InterPro" id="IPR051533">
    <property type="entry name" value="WaaL-like"/>
</dbReference>
<proteinExistence type="predicted"/>
<keyword evidence="3 5" id="KW-1133">Transmembrane helix</keyword>
<feature type="transmembrane region" description="Helical" evidence="5">
    <location>
        <begin position="285"/>
        <end position="302"/>
    </location>
</feature>
<dbReference type="PANTHER" id="PTHR37422">
    <property type="entry name" value="TEICHURONIC ACID BIOSYNTHESIS PROTEIN TUAE"/>
    <property type="match status" value="1"/>
</dbReference>
<comment type="caution">
    <text evidence="7">The sequence shown here is derived from an EMBL/GenBank/DDBJ whole genome shotgun (WGS) entry which is preliminary data.</text>
</comment>
<dbReference type="AlphaFoldDB" id="A0A1F7GXM3"/>
<accession>A0A1F7GXM3</accession>
<feature type="transmembrane region" description="Helical" evidence="5">
    <location>
        <begin position="261"/>
        <end position="279"/>
    </location>
</feature>
<dbReference type="GO" id="GO:0016020">
    <property type="term" value="C:membrane"/>
    <property type="evidence" value="ECO:0007669"/>
    <property type="project" value="UniProtKB-SubCell"/>
</dbReference>
<dbReference type="EMBL" id="MFZM01000022">
    <property type="protein sequence ID" value="OGK23306.1"/>
    <property type="molecule type" value="Genomic_DNA"/>
</dbReference>
<feature type="transmembrane region" description="Helical" evidence="5">
    <location>
        <begin position="194"/>
        <end position="212"/>
    </location>
</feature>
<evidence type="ECO:0000256" key="2">
    <source>
        <dbReference type="ARBA" id="ARBA00022692"/>
    </source>
</evidence>
<gene>
    <name evidence="7" type="ORF">A3C24_03880</name>
</gene>
<organism evidence="7 8">
    <name type="scientific">Candidatus Roizmanbacteria bacterium RIFCSPHIGHO2_02_FULL_37_24</name>
    <dbReference type="NCBI Taxonomy" id="1802037"/>
    <lineage>
        <taxon>Bacteria</taxon>
        <taxon>Candidatus Roizmaniibacteriota</taxon>
    </lineage>
</organism>
<protein>
    <recommendedName>
        <fullName evidence="6">O-antigen ligase-related domain-containing protein</fullName>
    </recommendedName>
</protein>
<evidence type="ECO:0000256" key="1">
    <source>
        <dbReference type="ARBA" id="ARBA00004141"/>
    </source>
</evidence>
<feature type="transmembrane region" description="Helical" evidence="5">
    <location>
        <begin position="43"/>
        <end position="62"/>
    </location>
</feature>
<feature type="transmembrane region" description="Helical" evidence="5">
    <location>
        <begin position="74"/>
        <end position="95"/>
    </location>
</feature>
<feature type="transmembrane region" description="Helical" evidence="5">
    <location>
        <begin position="347"/>
        <end position="368"/>
    </location>
</feature>
<evidence type="ECO:0000313" key="7">
    <source>
        <dbReference type="EMBL" id="OGK23306.1"/>
    </source>
</evidence>
<dbReference type="Proteomes" id="UP000177159">
    <property type="component" value="Unassembled WGS sequence"/>
</dbReference>
<feature type="transmembrane region" description="Helical" evidence="5">
    <location>
        <begin position="542"/>
        <end position="561"/>
    </location>
</feature>
<dbReference type="PANTHER" id="PTHR37422:SF13">
    <property type="entry name" value="LIPOPOLYSACCHARIDE BIOSYNTHESIS PROTEIN PA4999-RELATED"/>
    <property type="match status" value="1"/>
</dbReference>
<feature type="transmembrane region" description="Helical" evidence="5">
    <location>
        <begin position="567"/>
        <end position="586"/>
    </location>
</feature>
<comment type="subcellular location">
    <subcellularLocation>
        <location evidence="1">Membrane</location>
        <topology evidence="1">Multi-pass membrane protein</topology>
    </subcellularLocation>
</comment>
<name>A0A1F7GXM3_9BACT</name>
<sequence>MKKIIEVLKLIDNHILTVLLCAFAFVIPLYPKIPLRVVNYTYVAIRLEDYFIAIIALVFIIQYARKKITIPKRFILPFILFWIVVFVSYYVGYFVTKTIPFEFQKVGFYHALRRIEYMMVFFLVASAVRSTREFKLFLSSSLSALFLVGVYGIFQRFYDFPAIQTMNPEYAKGRIVFLTEEARLSSTFGGHYDLSAYLVFMIPLVFGVYLLTKGILAKEISFTEPITRLFEYIKGVFFKFSQKLNLIQLVTIEEFRLDRGIIIPIALIGSLVVMLFGFAVETYELRITLLLIPSLIIFLLLFRFMRSTILLVLVILLLFIMTFTSSRVSIIAYFLSVPVFIWFMRRYFLAISIVILSVLIMMTNQALIQRFFKTFQIKQFLVNEQTGETHVVQRISTDELPAGTQIVMKVGKQRTTADEELIKKEIIARSITPTPAPKIRNPIKPIPIASAAAQFTEIFAVATDISFSTRLQVEWPRAIGAFMQSPLIGTGPSSITEATDNDYLRWLGETGILGFGLFVFILLHIAHFIIRRANQLPSTIRPLFFAPIFGLVGLMINAAYIDVFEASKVAFTFWYIMGTYVGVLRIKN</sequence>
<evidence type="ECO:0000313" key="8">
    <source>
        <dbReference type="Proteomes" id="UP000177159"/>
    </source>
</evidence>
<evidence type="ECO:0000256" key="5">
    <source>
        <dbReference type="SAM" id="Phobius"/>
    </source>
</evidence>
<dbReference type="InterPro" id="IPR007016">
    <property type="entry name" value="O-antigen_ligase-rel_domated"/>
</dbReference>
<feature type="transmembrane region" description="Helical" evidence="5">
    <location>
        <begin position="136"/>
        <end position="154"/>
    </location>
</feature>
<feature type="transmembrane region" description="Helical" evidence="5">
    <location>
        <begin position="511"/>
        <end position="530"/>
    </location>
</feature>
<evidence type="ECO:0000256" key="4">
    <source>
        <dbReference type="ARBA" id="ARBA00023136"/>
    </source>
</evidence>
<feature type="transmembrane region" description="Helical" evidence="5">
    <location>
        <begin position="12"/>
        <end position="31"/>
    </location>
</feature>
<evidence type="ECO:0000256" key="3">
    <source>
        <dbReference type="ARBA" id="ARBA00022989"/>
    </source>
</evidence>
<evidence type="ECO:0000259" key="6">
    <source>
        <dbReference type="Pfam" id="PF04932"/>
    </source>
</evidence>
<keyword evidence="4 5" id="KW-0472">Membrane</keyword>
<feature type="transmembrane region" description="Helical" evidence="5">
    <location>
        <begin position="309"/>
        <end position="335"/>
    </location>
</feature>